<protein>
    <submittedName>
        <fullName evidence="1">Glutamyl-tRNA amidotransferase</fullName>
    </submittedName>
</protein>
<reference evidence="1 2" key="1">
    <citation type="submission" date="2017-09" db="EMBL/GenBank/DDBJ databases">
        <title>Depth-based differentiation of microbial function through sediment-hosted aquifers and enrichment of novel symbionts in the deep terrestrial subsurface.</title>
        <authorList>
            <person name="Probst A.J."/>
            <person name="Ladd B."/>
            <person name="Jarett J.K."/>
            <person name="Geller-Mcgrath D.E."/>
            <person name="Sieber C.M."/>
            <person name="Emerson J.B."/>
            <person name="Anantharaman K."/>
            <person name="Thomas B.C."/>
            <person name="Malmstrom R."/>
            <person name="Stieglmeier M."/>
            <person name="Klingl A."/>
            <person name="Woyke T."/>
            <person name="Ryan C.M."/>
            <person name="Banfield J.F."/>
        </authorList>
    </citation>
    <scope>NUCLEOTIDE SEQUENCE [LARGE SCALE GENOMIC DNA]</scope>
    <source>
        <strain evidence="1">CG07_land_8_20_14_0_80_42_15</strain>
    </source>
</reference>
<dbReference type="InterPro" id="IPR019004">
    <property type="entry name" value="YqeY/Aim41"/>
</dbReference>
<dbReference type="GO" id="GO:0016740">
    <property type="term" value="F:transferase activity"/>
    <property type="evidence" value="ECO:0007669"/>
    <property type="project" value="UniProtKB-KW"/>
</dbReference>
<dbReference type="GO" id="GO:0016884">
    <property type="term" value="F:carbon-nitrogen ligase activity, with glutamine as amido-N-donor"/>
    <property type="evidence" value="ECO:0007669"/>
    <property type="project" value="InterPro"/>
</dbReference>
<dbReference type="PANTHER" id="PTHR28055:SF1">
    <property type="entry name" value="ALTERED INHERITANCE OF MITOCHONDRIA PROTEIN 41, MITOCHONDRIAL"/>
    <property type="match status" value="1"/>
</dbReference>
<dbReference type="EMBL" id="PEWV01000065">
    <property type="protein sequence ID" value="PIU41242.1"/>
    <property type="molecule type" value="Genomic_DNA"/>
</dbReference>
<dbReference type="Gene3D" id="1.10.1510.10">
    <property type="entry name" value="Uncharacterised protein YqeY/AIM41 PF09424, N-terminal domain"/>
    <property type="match status" value="1"/>
</dbReference>
<dbReference type="AlphaFoldDB" id="A0A2J0KRL3"/>
<sequence length="149" mass="17241">MLQEKIEKDLKGALKQRDSVKVGILRLVKADICNYMIEKLLKEIKDEDILGIIQKQIKRHQESIELFKKGSREDLVKKETEELATLNIYMPKMLSEEELKIIVKDTAKELQATDKKDFGKIMKAVIEKTKGRVDGKLVSKLVSELWETK</sequence>
<dbReference type="SUPFAM" id="SSF89095">
    <property type="entry name" value="GatB/YqeY motif"/>
    <property type="match status" value="1"/>
</dbReference>
<evidence type="ECO:0000313" key="1">
    <source>
        <dbReference type="EMBL" id="PIU41242.1"/>
    </source>
</evidence>
<evidence type="ECO:0000313" key="2">
    <source>
        <dbReference type="Proteomes" id="UP000230052"/>
    </source>
</evidence>
<dbReference type="Gene3D" id="1.10.10.410">
    <property type="match status" value="1"/>
</dbReference>
<proteinExistence type="predicted"/>
<dbReference type="Pfam" id="PF09424">
    <property type="entry name" value="YqeY"/>
    <property type="match status" value="1"/>
</dbReference>
<gene>
    <name evidence="1" type="ORF">COS99_06460</name>
</gene>
<name>A0A2J0KRL3_9BACT</name>
<dbReference type="Proteomes" id="UP000230052">
    <property type="component" value="Unassembled WGS sequence"/>
</dbReference>
<keyword evidence="1" id="KW-0808">Transferase</keyword>
<dbReference type="InterPro" id="IPR023168">
    <property type="entry name" value="GatB_Yqey_C_2"/>
</dbReference>
<organism evidence="1 2">
    <name type="scientific">Candidatus Aquitaenariimonas noxiae</name>
    <dbReference type="NCBI Taxonomy" id="1974741"/>
    <lineage>
        <taxon>Bacteria</taxon>
        <taxon>Pseudomonadati</taxon>
        <taxon>Candidatus Omnitrophota</taxon>
        <taxon>Candidatus Aquitaenariimonas</taxon>
    </lineage>
</organism>
<comment type="caution">
    <text evidence="1">The sequence shown here is derived from an EMBL/GenBank/DDBJ whole genome shotgun (WGS) entry which is preliminary data.</text>
</comment>
<dbReference type="InterPro" id="IPR042184">
    <property type="entry name" value="YqeY/Aim41_N"/>
</dbReference>
<accession>A0A2J0KRL3</accession>
<dbReference type="InterPro" id="IPR003789">
    <property type="entry name" value="Asn/Gln_tRNA_amidoTrase-B-like"/>
</dbReference>
<dbReference type="PANTHER" id="PTHR28055">
    <property type="entry name" value="ALTERED INHERITANCE OF MITOCHONDRIA PROTEIN 41, MITOCHONDRIAL"/>
    <property type="match status" value="1"/>
</dbReference>